<evidence type="ECO:0000256" key="3">
    <source>
        <dbReference type="ARBA" id="ARBA00022801"/>
    </source>
</evidence>
<keyword evidence="4" id="KW-0342">GTP-binding</keyword>
<comment type="caution">
    <text evidence="7">The sequence shown here is derived from an EMBL/GenBank/DDBJ whole genome shotgun (WGS) entry which is preliminary data.</text>
</comment>
<name>A0ABT1VKL6_9GAMM</name>
<keyword evidence="3" id="KW-0378">Hydrolase</keyword>
<dbReference type="EMBL" id="JANIET010000001">
    <property type="protein sequence ID" value="MCQ8228068.1"/>
    <property type="molecule type" value="Genomic_DNA"/>
</dbReference>
<evidence type="ECO:0000256" key="2">
    <source>
        <dbReference type="ARBA" id="ARBA00022741"/>
    </source>
</evidence>
<dbReference type="InterPro" id="IPR045063">
    <property type="entry name" value="Dynamin_N"/>
</dbReference>
<dbReference type="InterPro" id="IPR027094">
    <property type="entry name" value="Mitofusin_fam"/>
</dbReference>
<proteinExistence type="predicted"/>
<gene>
    <name evidence="7" type="ORF">NQH49_11340</name>
</gene>
<dbReference type="Gene3D" id="3.40.50.300">
    <property type="entry name" value="P-loop containing nucleotide triphosphate hydrolases"/>
    <property type="match status" value="1"/>
</dbReference>
<keyword evidence="8" id="KW-1185">Reference proteome</keyword>
<dbReference type="RefSeq" id="WP_256696682.1">
    <property type="nucleotide sequence ID" value="NZ_JANIES010000001.1"/>
</dbReference>
<evidence type="ECO:0000259" key="6">
    <source>
        <dbReference type="Pfam" id="PF00350"/>
    </source>
</evidence>
<dbReference type="PANTHER" id="PTHR10465">
    <property type="entry name" value="TRANSMEMBRANE GTPASE FZO1"/>
    <property type="match status" value="1"/>
</dbReference>
<dbReference type="Pfam" id="PF00350">
    <property type="entry name" value="Dynamin_N"/>
    <property type="match status" value="1"/>
</dbReference>
<organism evidence="7 8">
    <name type="scientific">Pantoea trifolii</name>
    <dbReference type="NCBI Taxonomy" id="2968030"/>
    <lineage>
        <taxon>Bacteria</taxon>
        <taxon>Pseudomonadati</taxon>
        <taxon>Pseudomonadota</taxon>
        <taxon>Gammaproteobacteria</taxon>
        <taxon>Enterobacterales</taxon>
        <taxon>Erwiniaceae</taxon>
        <taxon>Pantoea</taxon>
    </lineage>
</organism>
<reference evidence="7 8" key="1">
    <citation type="submission" date="2022-07" db="EMBL/GenBank/DDBJ databases">
        <title>Pantoea trifolii sp. nov. isolated from root nodules of Trifolium rubens.</title>
        <authorList>
            <person name="Kalita M."/>
            <person name="Wdowiak-Wrobel S."/>
            <person name="Marek-Kozaczuk M."/>
            <person name="Palusinska-Szysz M."/>
            <person name="Sokolowski W."/>
            <person name="Coutinho T."/>
            <person name="Hlahane L."/>
        </authorList>
    </citation>
    <scope>NUCLEOTIDE SEQUENCE [LARGE SCALE GENOMIC DNA]</scope>
    <source>
        <strain evidence="7 8">MMK2</strain>
    </source>
</reference>
<protein>
    <submittedName>
        <fullName evidence="7">Dynamin family protein</fullName>
    </submittedName>
</protein>
<dbReference type="Proteomes" id="UP001300015">
    <property type="component" value="Unassembled WGS sequence"/>
</dbReference>
<keyword evidence="2" id="KW-0547">Nucleotide-binding</keyword>
<evidence type="ECO:0000313" key="7">
    <source>
        <dbReference type="EMBL" id="MCQ8228068.1"/>
    </source>
</evidence>
<evidence type="ECO:0000313" key="8">
    <source>
        <dbReference type="Proteomes" id="UP001300015"/>
    </source>
</evidence>
<keyword evidence="5" id="KW-0472">Membrane</keyword>
<evidence type="ECO:0000256" key="5">
    <source>
        <dbReference type="ARBA" id="ARBA00023136"/>
    </source>
</evidence>
<sequence length="329" mass="36939">MSSLKIRIMRKNKKQPPRHLVRTLPKVNIIVAATMSAGKTSLINALLGTDLLWSANEAATAAITRIQHAGQDEKTMRGICFTWEGKRYQMADAVDNQLLHAWNDSPLVKHIELSGYVKAFSKSRFLPVIYDTPGANNSQDTSHAQLLKEALEGCDDGIVVYVLNATQPATRDDARLLGDIKQHLDARPGKQIIFVLNKVDELDEDKGETTEHAVQSAARYLEQNGFSAPVIIPAMMQCALVARKMLTRLGTTRSQTRHLRNELARFRLNKHVLNNAALIPQPLRETLRQELTQRAVSTVSNDEFCRSELRQFAAYSGVRTLELYLTHYL</sequence>
<evidence type="ECO:0000256" key="1">
    <source>
        <dbReference type="ARBA" id="ARBA00004370"/>
    </source>
</evidence>
<dbReference type="SUPFAM" id="SSF52540">
    <property type="entry name" value="P-loop containing nucleoside triphosphate hydrolases"/>
    <property type="match status" value="1"/>
</dbReference>
<dbReference type="PANTHER" id="PTHR10465:SF0">
    <property type="entry name" value="SARCALUMENIN"/>
    <property type="match status" value="1"/>
</dbReference>
<feature type="domain" description="Dynamin N-terminal" evidence="6">
    <location>
        <begin position="29"/>
        <end position="199"/>
    </location>
</feature>
<dbReference type="InterPro" id="IPR027417">
    <property type="entry name" value="P-loop_NTPase"/>
</dbReference>
<comment type="subcellular location">
    <subcellularLocation>
        <location evidence="1">Membrane</location>
    </subcellularLocation>
</comment>
<accession>A0ABT1VKL6</accession>
<evidence type="ECO:0000256" key="4">
    <source>
        <dbReference type="ARBA" id="ARBA00023134"/>
    </source>
</evidence>